<dbReference type="Pfam" id="PF00753">
    <property type="entry name" value="Lactamase_B"/>
    <property type="match status" value="1"/>
</dbReference>
<dbReference type="EMBL" id="FOCQ01000011">
    <property type="protein sequence ID" value="SEN42885.1"/>
    <property type="molecule type" value="Genomic_DNA"/>
</dbReference>
<name>A0A1H8GGH7_9BACL</name>
<dbReference type="STRING" id="1173111.SAMN05444955_11142"/>
<dbReference type="InterPro" id="IPR050662">
    <property type="entry name" value="Sec-metab_biosynth-thioest"/>
</dbReference>
<sequence length="314" mass="35470">MISDIVQFKIPTSFAKGSVNAYLLLGNPVTLVDTGIPGRESALRIKEGLASVSLSWRDVKQIVITHMHLDHTGGVEAIQKETDAPVYVHERAGFALRGGRTEFERTDTYLLSFFESCGAGDALVYKHRYRETSWKNVRYVADGDTVSAGGRHWNVIYVPGHSQTDICLWDPVTGDVMVGDFLLKDISANAFIAAPDPPAEERPKPLLQLRESFRRVYGLPFRMVYPGHGVPFTGHCQLIDQRFAEQAERCEQILRLLHSGPRTVYEISCQLFPWLKQNQLFLGLSEVQGHLDLLVEQSRVYVERRGKINIYRVL</sequence>
<dbReference type="PANTHER" id="PTHR23131">
    <property type="entry name" value="ENDORIBONUCLEASE LACTB2"/>
    <property type="match status" value="1"/>
</dbReference>
<reference evidence="2 3" key="1">
    <citation type="submission" date="2016-10" db="EMBL/GenBank/DDBJ databases">
        <authorList>
            <person name="de Groot N.N."/>
        </authorList>
    </citation>
    <scope>NUCLEOTIDE SEQUENCE [LARGE SCALE GENOMIC DNA]</scope>
    <source>
        <strain evidence="2 3">DSM 46701</strain>
    </source>
</reference>
<proteinExistence type="predicted"/>
<dbReference type="PANTHER" id="PTHR23131:SF4">
    <property type="entry name" value="METALLO-BETA-LACTAMASE SUPERFAMILY POTEIN"/>
    <property type="match status" value="1"/>
</dbReference>
<evidence type="ECO:0000259" key="1">
    <source>
        <dbReference type="SMART" id="SM00849"/>
    </source>
</evidence>
<accession>A0A1H8GGH7</accession>
<dbReference type="SUPFAM" id="SSF56281">
    <property type="entry name" value="Metallo-hydrolase/oxidoreductase"/>
    <property type="match status" value="1"/>
</dbReference>
<dbReference type="OrthoDB" id="9761531at2"/>
<dbReference type="AlphaFoldDB" id="A0A1H8GGH7"/>
<gene>
    <name evidence="2" type="ORF">SAMN05444955_11142</name>
</gene>
<protein>
    <submittedName>
        <fullName evidence="2">Glyoxylase, beta-lactamase superfamily II</fullName>
    </submittedName>
</protein>
<dbReference type="Proteomes" id="UP000199695">
    <property type="component" value="Unassembled WGS sequence"/>
</dbReference>
<keyword evidence="3" id="KW-1185">Reference proteome</keyword>
<dbReference type="InterPro" id="IPR036866">
    <property type="entry name" value="RibonucZ/Hydroxyglut_hydro"/>
</dbReference>
<dbReference type="SMART" id="SM00849">
    <property type="entry name" value="Lactamase_B"/>
    <property type="match status" value="1"/>
</dbReference>
<evidence type="ECO:0000313" key="2">
    <source>
        <dbReference type="EMBL" id="SEN42885.1"/>
    </source>
</evidence>
<dbReference type="Gene3D" id="3.60.15.10">
    <property type="entry name" value="Ribonuclease Z/Hydroxyacylglutathione hydrolase-like"/>
    <property type="match status" value="1"/>
</dbReference>
<dbReference type="RefSeq" id="WP_089969895.1">
    <property type="nucleotide sequence ID" value="NZ_FOCQ01000011.1"/>
</dbReference>
<feature type="domain" description="Metallo-beta-lactamase" evidence="1">
    <location>
        <begin position="18"/>
        <end position="228"/>
    </location>
</feature>
<evidence type="ECO:0000313" key="3">
    <source>
        <dbReference type="Proteomes" id="UP000199695"/>
    </source>
</evidence>
<dbReference type="InterPro" id="IPR001279">
    <property type="entry name" value="Metallo-B-lactamas"/>
</dbReference>
<organism evidence="2 3">
    <name type="scientific">Lihuaxuella thermophila</name>
    <dbReference type="NCBI Taxonomy" id="1173111"/>
    <lineage>
        <taxon>Bacteria</taxon>
        <taxon>Bacillati</taxon>
        <taxon>Bacillota</taxon>
        <taxon>Bacilli</taxon>
        <taxon>Bacillales</taxon>
        <taxon>Thermoactinomycetaceae</taxon>
        <taxon>Lihuaxuella</taxon>
    </lineage>
</organism>